<gene>
    <name evidence="1" type="ORF">DW206_04990</name>
</gene>
<dbReference type="AlphaFoldDB" id="A0A414X777"/>
<evidence type="ECO:0000313" key="2">
    <source>
        <dbReference type="Proteomes" id="UP000283329"/>
    </source>
</evidence>
<name>A0A414X777_BACOV</name>
<evidence type="ECO:0000313" key="1">
    <source>
        <dbReference type="EMBL" id="RHH49996.1"/>
    </source>
</evidence>
<proteinExistence type="predicted"/>
<accession>A0A414X777</accession>
<comment type="caution">
    <text evidence="1">The sequence shown here is derived from an EMBL/GenBank/DDBJ whole genome shotgun (WGS) entry which is preliminary data.</text>
</comment>
<reference evidence="1 2" key="1">
    <citation type="submission" date="2018-08" db="EMBL/GenBank/DDBJ databases">
        <title>A genome reference for cultivated species of the human gut microbiota.</title>
        <authorList>
            <person name="Zou Y."/>
            <person name="Xue W."/>
            <person name="Luo G."/>
        </authorList>
    </citation>
    <scope>NUCLEOTIDE SEQUENCE [LARGE SCALE GENOMIC DNA]</scope>
    <source>
        <strain evidence="1 2">AM17-48</strain>
    </source>
</reference>
<dbReference type="Proteomes" id="UP000283329">
    <property type="component" value="Unassembled WGS sequence"/>
</dbReference>
<protein>
    <submittedName>
        <fullName evidence="1">Uncharacterized protein</fullName>
    </submittedName>
</protein>
<dbReference type="RefSeq" id="WP_118299346.1">
    <property type="nucleotide sequence ID" value="NZ_QRJR01000003.1"/>
</dbReference>
<sequence>MQKVWNILWKQFECATNEFNTYIDGGIPVIAQQKIVKFIKEWDRLKEQAMRFDELMQNPIEPVDIKLPFEEEEFQQTWQYWKEYRLETFGKTYKSREEQKVLDYLDDISEGSPDTAIRYLNFAMAGSYPKFFKVTDNSYTNPPKEITHDSDF</sequence>
<dbReference type="EMBL" id="QRJR01000003">
    <property type="protein sequence ID" value="RHH49996.1"/>
    <property type="molecule type" value="Genomic_DNA"/>
</dbReference>
<organism evidence="1 2">
    <name type="scientific">Bacteroides ovatus</name>
    <dbReference type="NCBI Taxonomy" id="28116"/>
    <lineage>
        <taxon>Bacteria</taxon>
        <taxon>Pseudomonadati</taxon>
        <taxon>Bacteroidota</taxon>
        <taxon>Bacteroidia</taxon>
        <taxon>Bacteroidales</taxon>
        <taxon>Bacteroidaceae</taxon>
        <taxon>Bacteroides</taxon>
    </lineage>
</organism>